<organism evidence="1">
    <name type="scientific">bioreactor metagenome</name>
    <dbReference type="NCBI Taxonomy" id="1076179"/>
    <lineage>
        <taxon>unclassified sequences</taxon>
        <taxon>metagenomes</taxon>
        <taxon>ecological metagenomes</taxon>
    </lineage>
</organism>
<proteinExistence type="predicted"/>
<reference evidence="1" key="1">
    <citation type="submission" date="2019-08" db="EMBL/GenBank/DDBJ databases">
        <authorList>
            <person name="Kucharzyk K."/>
            <person name="Murdoch R.W."/>
            <person name="Higgins S."/>
            <person name="Loffler F."/>
        </authorList>
    </citation>
    <scope>NUCLEOTIDE SEQUENCE</scope>
</reference>
<protein>
    <submittedName>
        <fullName evidence="1">Uncharacterized protein</fullName>
    </submittedName>
</protein>
<name>A0A645GYZ0_9ZZZZ</name>
<evidence type="ECO:0000313" key="1">
    <source>
        <dbReference type="EMBL" id="MPN31282.1"/>
    </source>
</evidence>
<gene>
    <name evidence="1" type="ORF">SDC9_178756</name>
</gene>
<accession>A0A645GYZ0</accession>
<dbReference type="EMBL" id="VSSQ01082759">
    <property type="protein sequence ID" value="MPN31282.1"/>
    <property type="molecule type" value="Genomic_DNA"/>
</dbReference>
<comment type="caution">
    <text evidence="1">The sequence shown here is derived from an EMBL/GenBank/DDBJ whole genome shotgun (WGS) entry which is preliminary data.</text>
</comment>
<dbReference type="AlphaFoldDB" id="A0A645GYZ0"/>
<sequence>MIHQIFEFLADSVCFSVEFSNFGVKRLKIFADFTHPASTRGKFRHKVTFQSKNSSNSRQRFPLTKRINYIQYFRCVSKRFCNYFCNFISILLGLARRVRSHEFIFRNITFIYDHGVFRSLNGDAVGVNDTVCIQVKLLRVGPIGKERFKPLVFLSPVGQFRIIDCHCKAEAIV</sequence>